<dbReference type="Pfam" id="PF04883">
    <property type="entry name" value="HK97-gp10_like"/>
    <property type="match status" value="1"/>
</dbReference>
<sequence>MFSMKFEGGDDLEKALMDLPHTTAKASARRMLKKGGQIIAEAGAANAPEREGDLKASYVVGTRLTKSQRRATRGAAKDDVQVFVGPGPRGYEAGEQTEFGNQHQAAEPHLRPAFNSKAQDVLNLIAQEWWADIAKAVARRARKLAKGR</sequence>
<keyword evidence="3" id="KW-1185">Reference proteome</keyword>
<reference evidence="2 3" key="1">
    <citation type="submission" date="2019-12" db="EMBL/GenBank/DDBJ databases">
        <title>Complete Genome Sequence of a Quorum-Sensing Bacterium,Rhodobacteraceae bacterium C31, Isolated from a marine microalgae symbiotic bacteria.</title>
        <authorList>
            <person name="Zhang Y."/>
        </authorList>
    </citation>
    <scope>NUCLEOTIDE SEQUENCE [LARGE SCALE GENOMIC DNA]</scope>
    <source>
        <strain evidence="2 3">C31</strain>
    </source>
</reference>
<accession>A0ABX7F7D6</accession>
<dbReference type="EMBL" id="CP047166">
    <property type="protein sequence ID" value="QRF66379.1"/>
    <property type="molecule type" value="Genomic_DNA"/>
</dbReference>
<feature type="region of interest" description="Disordered" evidence="1">
    <location>
        <begin position="67"/>
        <end position="105"/>
    </location>
</feature>
<protein>
    <recommendedName>
        <fullName evidence="4">HK97 gp10 family phage protein</fullName>
    </recommendedName>
</protein>
<evidence type="ECO:0000313" key="2">
    <source>
        <dbReference type="EMBL" id="QRF66379.1"/>
    </source>
</evidence>
<name>A0ABX7F7D6_9RHOB</name>
<dbReference type="Proteomes" id="UP000596387">
    <property type="component" value="Chromosome"/>
</dbReference>
<evidence type="ECO:0000313" key="3">
    <source>
        <dbReference type="Proteomes" id="UP000596387"/>
    </source>
</evidence>
<evidence type="ECO:0000256" key="1">
    <source>
        <dbReference type="SAM" id="MobiDB-lite"/>
    </source>
</evidence>
<dbReference type="NCBIfam" id="TIGR01725">
    <property type="entry name" value="phge_HK97_gp10"/>
    <property type="match status" value="1"/>
</dbReference>
<dbReference type="InterPro" id="IPR010064">
    <property type="entry name" value="HK97-gp10_tail"/>
</dbReference>
<organism evidence="2 3">
    <name type="scientific">Ponticoccus alexandrii</name>
    <dbReference type="NCBI Taxonomy" id="1943633"/>
    <lineage>
        <taxon>Bacteria</taxon>
        <taxon>Pseudomonadati</taxon>
        <taxon>Pseudomonadota</taxon>
        <taxon>Alphaproteobacteria</taxon>
        <taxon>Rhodobacterales</taxon>
        <taxon>Roseobacteraceae</taxon>
        <taxon>Ponticoccus</taxon>
    </lineage>
</organism>
<gene>
    <name evidence="2" type="ORF">GQA70_08690</name>
</gene>
<evidence type="ECO:0008006" key="4">
    <source>
        <dbReference type="Google" id="ProtNLM"/>
    </source>
</evidence>
<proteinExistence type="predicted"/>